<accession>E9FYV3</accession>
<dbReference type="AlphaFoldDB" id="E9FYV3"/>
<dbReference type="EMBL" id="GL732527">
    <property type="protein sequence ID" value="EFX87710.1"/>
    <property type="molecule type" value="Genomic_DNA"/>
</dbReference>
<sequence>MTVQKQTSLAFRLSRFEFLTLWLNKSYVTRKISPVIFETPSDRRCFLPCRNSQSEWFQVDPRVSDGNTFQTNGTLSEDENKTHLIHKAASAPLVRAKGKPRQIFRATMGGAQPGFDVRTPGNLAKKIENNMNFNH</sequence>
<protein>
    <submittedName>
        <fullName evidence="1">Uncharacterized protein</fullName>
    </submittedName>
</protein>
<dbReference type="InParanoid" id="E9FYV3"/>
<dbReference type="Proteomes" id="UP000000305">
    <property type="component" value="Unassembled WGS sequence"/>
</dbReference>
<reference evidence="1 2" key="1">
    <citation type="journal article" date="2011" name="Science">
        <title>The ecoresponsive genome of Daphnia pulex.</title>
        <authorList>
            <person name="Colbourne J.K."/>
            <person name="Pfrender M.E."/>
            <person name="Gilbert D."/>
            <person name="Thomas W.K."/>
            <person name="Tucker A."/>
            <person name="Oakley T.H."/>
            <person name="Tokishita S."/>
            <person name="Aerts A."/>
            <person name="Arnold G.J."/>
            <person name="Basu M.K."/>
            <person name="Bauer D.J."/>
            <person name="Caceres C.E."/>
            <person name="Carmel L."/>
            <person name="Casola C."/>
            <person name="Choi J.H."/>
            <person name="Detter J.C."/>
            <person name="Dong Q."/>
            <person name="Dusheyko S."/>
            <person name="Eads B.D."/>
            <person name="Frohlich T."/>
            <person name="Geiler-Samerotte K.A."/>
            <person name="Gerlach D."/>
            <person name="Hatcher P."/>
            <person name="Jogdeo S."/>
            <person name="Krijgsveld J."/>
            <person name="Kriventseva E.V."/>
            <person name="Kultz D."/>
            <person name="Laforsch C."/>
            <person name="Lindquist E."/>
            <person name="Lopez J."/>
            <person name="Manak J.R."/>
            <person name="Muller J."/>
            <person name="Pangilinan J."/>
            <person name="Patwardhan R.P."/>
            <person name="Pitluck S."/>
            <person name="Pritham E.J."/>
            <person name="Rechtsteiner A."/>
            <person name="Rho M."/>
            <person name="Rogozin I.B."/>
            <person name="Sakarya O."/>
            <person name="Salamov A."/>
            <person name="Schaack S."/>
            <person name="Shapiro H."/>
            <person name="Shiga Y."/>
            <person name="Skalitzky C."/>
            <person name="Smith Z."/>
            <person name="Souvorov A."/>
            <person name="Sung W."/>
            <person name="Tang Z."/>
            <person name="Tsuchiya D."/>
            <person name="Tu H."/>
            <person name="Vos H."/>
            <person name="Wang M."/>
            <person name="Wolf Y.I."/>
            <person name="Yamagata H."/>
            <person name="Yamada T."/>
            <person name="Ye Y."/>
            <person name="Shaw J.R."/>
            <person name="Andrews J."/>
            <person name="Crease T.J."/>
            <person name="Tang H."/>
            <person name="Lucas S.M."/>
            <person name="Robertson H.M."/>
            <person name="Bork P."/>
            <person name="Koonin E.V."/>
            <person name="Zdobnov E.M."/>
            <person name="Grigoriev I.V."/>
            <person name="Lynch M."/>
            <person name="Boore J.L."/>
        </authorList>
    </citation>
    <scope>NUCLEOTIDE SEQUENCE [LARGE SCALE GENOMIC DNA]</scope>
</reference>
<proteinExistence type="predicted"/>
<evidence type="ECO:0000313" key="2">
    <source>
        <dbReference type="Proteomes" id="UP000000305"/>
    </source>
</evidence>
<dbReference type="HOGENOM" id="CLU_1887836_0_0_1"/>
<dbReference type="KEGG" id="dpx:DAPPUDRAFT_312102"/>
<keyword evidence="2" id="KW-1185">Reference proteome</keyword>
<name>E9FYV3_DAPPU</name>
<evidence type="ECO:0000313" key="1">
    <source>
        <dbReference type="EMBL" id="EFX87710.1"/>
    </source>
</evidence>
<gene>
    <name evidence="1" type="ORF">DAPPUDRAFT_312102</name>
</gene>
<organism evidence="1 2">
    <name type="scientific">Daphnia pulex</name>
    <name type="common">Water flea</name>
    <dbReference type="NCBI Taxonomy" id="6669"/>
    <lineage>
        <taxon>Eukaryota</taxon>
        <taxon>Metazoa</taxon>
        <taxon>Ecdysozoa</taxon>
        <taxon>Arthropoda</taxon>
        <taxon>Crustacea</taxon>
        <taxon>Branchiopoda</taxon>
        <taxon>Diplostraca</taxon>
        <taxon>Cladocera</taxon>
        <taxon>Anomopoda</taxon>
        <taxon>Daphniidae</taxon>
        <taxon>Daphnia</taxon>
    </lineage>
</organism>